<gene>
    <name evidence="6" type="ORF">ADK38_37830</name>
</gene>
<feature type="region of interest" description="Disordered" evidence="4">
    <location>
        <begin position="122"/>
        <end position="150"/>
    </location>
</feature>
<evidence type="ECO:0000313" key="6">
    <source>
        <dbReference type="EMBL" id="KOG85235.1"/>
    </source>
</evidence>
<dbReference type="InterPro" id="IPR020841">
    <property type="entry name" value="PKS_Beta-ketoAc_synthase_dom"/>
</dbReference>
<proteinExistence type="predicted"/>
<dbReference type="InterPro" id="IPR050091">
    <property type="entry name" value="PKS_NRPS_Biosynth_Enz"/>
</dbReference>
<evidence type="ECO:0000256" key="2">
    <source>
        <dbReference type="ARBA" id="ARBA00023268"/>
    </source>
</evidence>
<keyword evidence="2" id="KW-0511">Multifunctional enzyme</keyword>
<dbReference type="Pfam" id="PF02801">
    <property type="entry name" value="Ketoacyl-synt_C"/>
    <property type="match status" value="1"/>
</dbReference>
<dbReference type="Pfam" id="PF22621">
    <property type="entry name" value="CurL-like_PKS_C"/>
    <property type="match status" value="1"/>
</dbReference>
<dbReference type="InterPro" id="IPR014043">
    <property type="entry name" value="Acyl_transferase_dom"/>
</dbReference>
<dbReference type="InterPro" id="IPR016035">
    <property type="entry name" value="Acyl_Trfase/lysoPLipase"/>
</dbReference>
<dbReference type="Pfam" id="PF00698">
    <property type="entry name" value="Acyl_transf_1"/>
    <property type="match status" value="1"/>
</dbReference>
<dbReference type="Proteomes" id="UP000037020">
    <property type="component" value="Unassembled WGS sequence"/>
</dbReference>
<dbReference type="SUPFAM" id="SSF53901">
    <property type="entry name" value="Thiolase-like"/>
    <property type="match status" value="1"/>
</dbReference>
<dbReference type="PANTHER" id="PTHR43775">
    <property type="entry name" value="FATTY ACID SYNTHASE"/>
    <property type="match status" value="1"/>
</dbReference>
<dbReference type="SMART" id="SM00825">
    <property type="entry name" value="PKS_KS"/>
    <property type="match status" value="1"/>
</dbReference>
<evidence type="ECO:0000313" key="7">
    <source>
        <dbReference type="Proteomes" id="UP000037020"/>
    </source>
</evidence>
<dbReference type="SMART" id="SM00827">
    <property type="entry name" value="PKS_AT"/>
    <property type="match status" value="1"/>
</dbReference>
<dbReference type="Gene3D" id="3.40.47.10">
    <property type="match status" value="1"/>
</dbReference>
<dbReference type="SUPFAM" id="SSF52151">
    <property type="entry name" value="FabD/lysophospholipase-like"/>
    <property type="match status" value="1"/>
</dbReference>
<dbReference type="PROSITE" id="PS52004">
    <property type="entry name" value="KS3_2"/>
    <property type="match status" value="1"/>
</dbReference>
<feature type="domain" description="Ketosynthase family 3 (KS3)" evidence="5">
    <location>
        <begin position="1"/>
        <end position="120"/>
    </location>
</feature>
<reference evidence="6 7" key="1">
    <citation type="submission" date="2015-07" db="EMBL/GenBank/DDBJ databases">
        <authorList>
            <person name="Ju K.-S."/>
            <person name="Doroghazi J.R."/>
            <person name="Metcalf W.W."/>
        </authorList>
    </citation>
    <scope>NUCLEOTIDE SEQUENCE [LARGE SCALE GENOMIC DNA]</scope>
    <source>
        <strain evidence="6 7">NRRL B-3589</strain>
    </source>
</reference>
<evidence type="ECO:0000256" key="1">
    <source>
        <dbReference type="ARBA" id="ARBA00022679"/>
    </source>
</evidence>
<dbReference type="Gene3D" id="6.10.140.1830">
    <property type="match status" value="1"/>
</dbReference>
<dbReference type="Pfam" id="PF18369">
    <property type="entry name" value="PKS_DE"/>
    <property type="match status" value="1"/>
</dbReference>
<keyword evidence="1" id="KW-0808">Transferase</keyword>
<keyword evidence="3" id="KW-0012">Acyltransferase</keyword>
<dbReference type="InterPro" id="IPR016039">
    <property type="entry name" value="Thiolase-like"/>
</dbReference>
<dbReference type="InterPro" id="IPR014031">
    <property type="entry name" value="Ketoacyl_synth_C"/>
</dbReference>
<dbReference type="CDD" id="cd00833">
    <property type="entry name" value="PKS"/>
    <property type="match status" value="1"/>
</dbReference>
<dbReference type="PANTHER" id="PTHR43775:SF51">
    <property type="entry name" value="INACTIVE PHENOLPHTHIOCEROL SYNTHESIS POLYKETIDE SYNTHASE TYPE I PKS1-RELATED"/>
    <property type="match status" value="1"/>
</dbReference>
<feature type="non-terminal residue" evidence="6">
    <location>
        <position position="665"/>
    </location>
</feature>
<keyword evidence="7" id="KW-1185">Reference proteome</keyword>
<protein>
    <submittedName>
        <fullName evidence="6">Polyketide synthase</fullName>
    </submittedName>
</protein>
<name>A0ABR5IVR1_9ACTN</name>
<comment type="caution">
    <text evidence="6">The sequence shown here is derived from an EMBL/GenBank/DDBJ whole genome shotgun (WGS) entry which is preliminary data.</text>
</comment>
<dbReference type="InterPro" id="IPR001227">
    <property type="entry name" value="Ac_transferase_dom_sf"/>
</dbReference>
<evidence type="ECO:0000259" key="5">
    <source>
        <dbReference type="PROSITE" id="PS52004"/>
    </source>
</evidence>
<feature type="non-terminal residue" evidence="6">
    <location>
        <position position="1"/>
    </location>
</feature>
<dbReference type="InterPro" id="IPR041618">
    <property type="entry name" value="PKS_DE"/>
</dbReference>
<sequence length="665" mass="69730">AHGTGTRLGDPIEADALLATYGQDRAAGRPLLLGSLKSNIGHSQAAAGVAGIMKMVLAMEHGVLPRTLHIDEPTPNVDWSTGAVSLLTEAAPWPEAGRPRRAGVSSFGLSGTNAHIIVEQPEPEALRETEPEPEPQAGASEPYEAGAAPEAHVPEAVPWVLSARTPDALAAQAARLHDHLTGHPEISARDAGYSLATTRTAFEHRAAVVGTDREALLAGLAALAAGERAPGLVSGAVARSDRTVFVFPGQGSQWTGMARELLDTSPVFADHIAACERALAPHLDWSLLEVLQDAPDAPPLDRVDVVQPVLFAVMVSLAGLWRSYGAVPDAVIGHSQGEIAAACVAGALSLEDAARVVALRSKALRALTGRGGMLFVPLPADRVRERLTAWDGVLGVAAVNGPTSATVSGDPAALAGLQDALSADGVLCWPIPGVDFAGHSVQVEEIREELLTVLAGVRPRPSDVPFYSTVTGGPIDTAAMDAEYWYRNLRQPVEFARTVDALLADGHGVFVECSTHPALAVWLQEAVEAAGAGGGVVATLRQDEGGLDRFLASLAHLHVLGAPVDWEAVFAGTGARVRPLPTYAFQEQQYWFTATATAPGEAQDTPALDSGFWEAVEREDLDALADTLRVDDAELRASLAGVVPALSGWLRERRGHSTVDLSLIH</sequence>
<dbReference type="InterPro" id="IPR016036">
    <property type="entry name" value="Malonyl_transacylase_ACP-bd"/>
</dbReference>
<evidence type="ECO:0000256" key="3">
    <source>
        <dbReference type="ARBA" id="ARBA00023315"/>
    </source>
</evidence>
<evidence type="ECO:0000256" key="4">
    <source>
        <dbReference type="SAM" id="MobiDB-lite"/>
    </source>
</evidence>
<dbReference type="Gene3D" id="3.40.366.10">
    <property type="entry name" value="Malonyl-Coenzyme A Acyl Carrier Protein, domain 2"/>
    <property type="match status" value="1"/>
</dbReference>
<dbReference type="EMBL" id="LGUT01003560">
    <property type="protein sequence ID" value="KOG85235.1"/>
    <property type="molecule type" value="Genomic_DNA"/>
</dbReference>
<dbReference type="Gene3D" id="3.30.70.3290">
    <property type="match status" value="1"/>
</dbReference>
<accession>A0ABR5IVR1</accession>
<dbReference type="SUPFAM" id="SSF55048">
    <property type="entry name" value="Probable ACP-binding domain of malonyl-CoA ACP transacylase"/>
    <property type="match status" value="1"/>
</dbReference>
<organism evidence="6 7">
    <name type="scientific">Streptomyces varsoviensis</name>
    <dbReference type="NCBI Taxonomy" id="67373"/>
    <lineage>
        <taxon>Bacteria</taxon>
        <taxon>Bacillati</taxon>
        <taxon>Actinomycetota</taxon>
        <taxon>Actinomycetes</taxon>
        <taxon>Kitasatosporales</taxon>
        <taxon>Streptomycetaceae</taxon>
        <taxon>Streptomyces</taxon>
    </lineage>
</organism>